<evidence type="ECO:0000313" key="2">
    <source>
        <dbReference type="EMBL" id="MVT26626.1"/>
    </source>
</evidence>
<dbReference type="PANTHER" id="PTHR30522">
    <property type="entry name" value="NUCLEOSIDE TRIPHOSPHATE PYROPHOSPHOHYDROLASE"/>
    <property type="match status" value="1"/>
</dbReference>
<dbReference type="SUPFAM" id="SSF101386">
    <property type="entry name" value="all-alpha NTP pyrophosphatases"/>
    <property type="match status" value="1"/>
</dbReference>
<dbReference type="AlphaFoldDB" id="A0A7K1UJN5"/>
<dbReference type="Gene3D" id="1.10.287.1080">
    <property type="entry name" value="MazG-like"/>
    <property type="match status" value="1"/>
</dbReference>
<proteinExistence type="predicted"/>
<dbReference type="GO" id="GO:0006203">
    <property type="term" value="P:dGTP catabolic process"/>
    <property type="evidence" value="ECO:0007669"/>
    <property type="project" value="TreeGrafter"/>
</dbReference>
<dbReference type="GO" id="GO:0046076">
    <property type="term" value="P:dTTP catabolic process"/>
    <property type="evidence" value="ECO:0007669"/>
    <property type="project" value="TreeGrafter"/>
</dbReference>
<dbReference type="InterPro" id="IPR048015">
    <property type="entry name" value="NTP-PPase_MazG-like_N"/>
</dbReference>
<feature type="domain" description="NTP pyrophosphohydrolase MazG-like" evidence="1">
    <location>
        <begin position="33"/>
        <end position="106"/>
    </location>
</feature>
<dbReference type="GO" id="GO:0046047">
    <property type="term" value="P:TTP catabolic process"/>
    <property type="evidence" value="ECO:0007669"/>
    <property type="project" value="TreeGrafter"/>
</dbReference>
<keyword evidence="3" id="KW-1185">Reference proteome</keyword>
<protein>
    <recommendedName>
        <fullName evidence="1">NTP pyrophosphohydrolase MazG-like domain-containing protein</fullName>
    </recommendedName>
</protein>
<reference evidence="2 3" key="1">
    <citation type="submission" date="2019-12" db="EMBL/GenBank/DDBJ databases">
        <title>Nesterenkonia muleiensis sp. nov., a novel actinobacterium isolated from sap of Populus euphratica.</title>
        <authorList>
            <person name="Wang R."/>
        </authorList>
    </citation>
    <scope>NUCLEOTIDE SEQUENCE [LARGE SCALE GENOMIC DNA]</scope>
    <source>
        <strain evidence="2 3">F10</strain>
    </source>
</reference>
<dbReference type="OrthoDB" id="9808939at2"/>
<gene>
    <name evidence="2" type="ORF">GNZ21_09700</name>
</gene>
<dbReference type="GO" id="GO:0046061">
    <property type="term" value="P:dATP catabolic process"/>
    <property type="evidence" value="ECO:0007669"/>
    <property type="project" value="TreeGrafter"/>
</dbReference>
<evidence type="ECO:0000313" key="3">
    <source>
        <dbReference type="Proteomes" id="UP000460157"/>
    </source>
</evidence>
<name>A0A7K1UJN5_9MICC</name>
<dbReference type="GO" id="GO:0046052">
    <property type="term" value="P:UTP catabolic process"/>
    <property type="evidence" value="ECO:0007669"/>
    <property type="project" value="TreeGrafter"/>
</dbReference>
<dbReference type="EMBL" id="WRPM01000069">
    <property type="protein sequence ID" value="MVT26626.1"/>
    <property type="molecule type" value="Genomic_DNA"/>
</dbReference>
<comment type="caution">
    <text evidence="2">The sequence shown here is derived from an EMBL/GenBank/DDBJ whole genome shotgun (WGS) entry which is preliminary data.</text>
</comment>
<dbReference type="Proteomes" id="UP000460157">
    <property type="component" value="Unassembled WGS sequence"/>
</dbReference>
<dbReference type="GO" id="GO:0046081">
    <property type="term" value="P:dUTP catabolic process"/>
    <property type="evidence" value="ECO:0007669"/>
    <property type="project" value="TreeGrafter"/>
</dbReference>
<organism evidence="2 3">
    <name type="scientific">Nesterenkonia alkaliphila</name>
    <dbReference type="NCBI Taxonomy" id="1463631"/>
    <lineage>
        <taxon>Bacteria</taxon>
        <taxon>Bacillati</taxon>
        <taxon>Actinomycetota</taxon>
        <taxon>Actinomycetes</taxon>
        <taxon>Micrococcales</taxon>
        <taxon>Micrococcaceae</taxon>
        <taxon>Nesterenkonia</taxon>
    </lineage>
</organism>
<accession>A0A7K1UJN5</accession>
<evidence type="ECO:0000259" key="1">
    <source>
        <dbReference type="Pfam" id="PF03819"/>
    </source>
</evidence>
<dbReference type="CDD" id="cd11528">
    <property type="entry name" value="NTP-PPase_MazG_Nterm"/>
    <property type="match status" value="1"/>
</dbReference>
<dbReference type="Pfam" id="PF03819">
    <property type="entry name" value="MazG"/>
    <property type="match status" value="1"/>
</dbReference>
<dbReference type="InterPro" id="IPR011551">
    <property type="entry name" value="NTP_PyrPHydrolase_MazG"/>
</dbReference>
<dbReference type="PANTHER" id="PTHR30522:SF0">
    <property type="entry name" value="NUCLEOSIDE TRIPHOSPHATE PYROPHOSPHOHYDROLASE"/>
    <property type="match status" value="1"/>
</dbReference>
<dbReference type="RefSeq" id="WP_157323726.1">
    <property type="nucleotide sequence ID" value="NZ_BMFX01000017.1"/>
</dbReference>
<dbReference type="GO" id="GO:0047429">
    <property type="term" value="F:nucleoside triphosphate diphosphatase activity"/>
    <property type="evidence" value="ECO:0007669"/>
    <property type="project" value="TreeGrafter"/>
</dbReference>
<sequence length="145" mass="16169">MPEQQPQALPNMTRLVTIIEQLREHCPWTAQLTHQSLTPYLLEEAQEVAAEIGAGITGEPLRKELGDVLLQVVLHAAIAAERDQFDLDGVAEAISAKLIRRNPHVFEPDGTLNPQEATVEEIDAAWDRIKAQEKHELHGPDSPQY</sequence>
<dbReference type="InterPro" id="IPR004518">
    <property type="entry name" value="MazG-like_dom"/>
</dbReference>